<dbReference type="EMBL" id="SRLO01000391">
    <property type="protein sequence ID" value="TNN58016.1"/>
    <property type="molecule type" value="Genomic_DNA"/>
</dbReference>
<feature type="region of interest" description="Disordered" evidence="1">
    <location>
        <begin position="74"/>
        <end position="94"/>
    </location>
</feature>
<evidence type="ECO:0000313" key="3">
    <source>
        <dbReference type="Proteomes" id="UP000314294"/>
    </source>
</evidence>
<reference evidence="2 3" key="1">
    <citation type="submission" date="2019-03" db="EMBL/GenBank/DDBJ databases">
        <title>First draft genome of Liparis tanakae, snailfish: a comprehensive survey of snailfish specific genes.</title>
        <authorList>
            <person name="Kim W."/>
            <person name="Song I."/>
            <person name="Jeong J.-H."/>
            <person name="Kim D."/>
            <person name="Kim S."/>
            <person name="Ryu S."/>
            <person name="Song J.Y."/>
            <person name="Lee S.K."/>
        </authorList>
    </citation>
    <scope>NUCLEOTIDE SEQUENCE [LARGE SCALE GENOMIC DNA]</scope>
    <source>
        <tissue evidence="2">Muscle</tissue>
    </source>
</reference>
<dbReference type="Proteomes" id="UP000314294">
    <property type="component" value="Unassembled WGS sequence"/>
</dbReference>
<comment type="caution">
    <text evidence="2">The sequence shown here is derived from an EMBL/GenBank/DDBJ whole genome shotgun (WGS) entry which is preliminary data.</text>
</comment>
<proteinExistence type="predicted"/>
<accession>A0A4Z2GWW5</accession>
<organism evidence="2 3">
    <name type="scientific">Liparis tanakae</name>
    <name type="common">Tanaka's snailfish</name>
    <dbReference type="NCBI Taxonomy" id="230148"/>
    <lineage>
        <taxon>Eukaryota</taxon>
        <taxon>Metazoa</taxon>
        <taxon>Chordata</taxon>
        <taxon>Craniata</taxon>
        <taxon>Vertebrata</taxon>
        <taxon>Euteleostomi</taxon>
        <taxon>Actinopterygii</taxon>
        <taxon>Neopterygii</taxon>
        <taxon>Teleostei</taxon>
        <taxon>Neoteleostei</taxon>
        <taxon>Acanthomorphata</taxon>
        <taxon>Eupercaria</taxon>
        <taxon>Perciformes</taxon>
        <taxon>Cottioidei</taxon>
        <taxon>Cottales</taxon>
        <taxon>Liparidae</taxon>
        <taxon>Liparis</taxon>
    </lineage>
</organism>
<keyword evidence="3" id="KW-1185">Reference proteome</keyword>
<name>A0A4Z2GWW5_9TELE</name>
<gene>
    <name evidence="2" type="ORF">EYF80_031764</name>
</gene>
<dbReference type="AlphaFoldDB" id="A0A4Z2GWW5"/>
<sequence>MTDSRNVSAPVRERERRERQRRGVCWEIPSGITRCWPRPMRAVSTASATYDSPSPSNRCTGIRWSSARLTTLEQSAEEREERQIAQNGVRVKWP</sequence>
<feature type="region of interest" description="Disordered" evidence="1">
    <location>
        <begin position="1"/>
        <end position="20"/>
    </location>
</feature>
<evidence type="ECO:0000313" key="2">
    <source>
        <dbReference type="EMBL" id="TNN58016.1"/>
    </source>
</evidence>
<evidence type="ECO:0000256" key="1">
    <source>
        <dbReference type="SAM" id="MobiDB-lite"/>
    </source>
</evidence>
<protein>
    <submittedName>
        <fullName evidence="2">Uncharacterized protein</fullName>
    </submittedName>
</protein>